<dbReference type="OrthoDB" id="2082835at2"/>
<dbReference type="InterPro" id="IPR003731">
    <property type="entry name" value="Di-Nase_FeMo-co_biosynth"/>
</dbReference>
<evidence type="ECO:0000259" key="1">
    <source>
        <dbReference type="Pfam" id="PF02579"/>
    </source>
</evidence>
<dbReference type="Proteomes" id="UP000321798">
    <property type="component" value="Unassembled WGS sequence"/>
</dbReference>
<comment type="caution">
    <text evidence="2">The sequence shown here is derived from an EMBL/GenBank/DDBJ whole genome shotgun (WGS) entry which is preliminary data.</text>
</comment>
<dbReference type="RefSeq" id="WP_146952625.1">
    <property type="nucleotide sequence ID" value="NZ_BAABBJ010000003.1"/>
</dbReference>
<accession>A0A512PCE2</accession>
<reference evidence="2 3" key="1">
    <citation type="submission" date="2019-07" db="EMBL/GenBank/DDBJ databases">
        <title>Whole genome shotgun sequence of Cellulomonas soli NBRC 109434.</title>
        <authorList>
            <person name="Hosoyama A."/>
            <person name="Uohara A."/>
            <person name="Ohji S."/>
            <person name="Ichikawa N."/>
        </authorList>
    </citation>
    <scope>NUCLEOTIDE SEQUENCE [LARGE SCALE GENOMIC DNA]</scope>
    <source>
        <strain evidence="2 3">NBRC 109434</strain>
    </source>
</reference>
<feature type="domain" description="Dinitrogenase iron-molybdenum cofactor biosynthesis" evidence="1">
    <location>
        <begin position="17"/>
        <end position="105"/>
    </location>
</feature>
<protein>
    <recommendedName>
        <fullName evidence="1">Dinitrogenase iron-molybdenum cofactor biosynthesis domain-containing protein</fullName>
    </recommendedName>
</protein>
<dbReference type="Gene3D" id="3.30.420.130">
    <property type="entry name" value="Dinitrogenase iron-molybdenum cofactor biosynthesis domain"/>
    <property type="match status" value="1"/>
</dbReference>
<name>A0A512PCE2_9CELL</name>
<organism evidence="2 3">
    <name type="scientific">Cellulomonas soli</name>
    <dbReference type="NCBI Taxonomy" id="931535"/>
    <lineage>
        <taxon>Bacteria</taxon>
        <taxon>Bacillati</taxon>
        <taxon>Actinomycetota</taxon>
        <taxon>Actinomycetes</taxon>
        <taxon>Micrococcales</taxon>
        <taxon>Cellulomonadaceae</taxon>
        <taxon>Cellulomonas</taxon>
    </lineage>
</organism>
<evidence type="ECO:0000313" key="3">
    <source>
        <dbReference type="Proteomes" id="UP000321798"/>
    </source>
</evidence>
<sequence>MIVCIPVTNDGLVGHGWGRAARVALAEVQGGEITAWDEVDVRWDLAHDEGTEGSHHARVARFVRERGVGIVVAGHMGPPMVHMLGKLKIATVLGAQGSARDAVLEAVAAGIPAV</sequence>
<dbReference type="Pfam" id="PF02579">
    <property type="entry name" value="Nitro_FeMo-Co"/>
    <property type="match status" value="1"/>
</dbReference>
<evidence type="ECO:0000313" key="2">
    <source>
        <dbReference type="EMBL" id="GEP68868.1"/>
    </source>
</evidence>
<dbReference type="AlphaFoldDB" id="A0A512PCE2"/>
<dbReference type="EMBL" id="BKAL01000004">
    <property type="protein sequence ID" value="GEP68868.1"/>
    <property type="molecule type" value="Genomic_DNA"/>
</dbReference>
<keyword evidence="3" id="KW-1185">Reference proteome</keyword>
<proteinExistence type="predicted"/>
<dbReference type="SUPFAM" id="SSF53146">
    <property type="entry name" value="Nitrogenase accessory factor-like"/>
    <property type="match status" value="1"/>
</dbReference>
<dbReference type="InterPro" id="IPR036105">
    <property type="entry name" value="DiNase_FeMo-co_biosyn_sf"/>
</dbReference>
<gene>
    <name evidence="2" type="ORF">CSO01_15830</name>
</gene>